<name>A0A2S5B8K0_9BASI</name>
<organism evidence="2 3">
    <name type="scientific">Rhodotorula taiwanensis</name>
    <dbReference type="NCBI Taxonomy" id="741276"/>
    <lineage>
        <taxon>Eukaryota</taxon>
        <taxon>Fungi</taxon>
        <taxon>Dikarya</taxon>
        <taxon>Basidiomycota</taxon>
        <taxon>Pucciniomycotina</taxon>
        <taxon>Microbotryomycetes</taxon>
        <taxon>Sporidiobolales</taxon>
        <taxon>Sporidiobolaceae</taxon>
        <taxon>Rhodotorula</taxon>
    </lineage>
</organism>
<protein>
    <submittedName>
        <fullName evidence="2">Uncharacterized protein</fullName>
    </submittedName>
</protein>
<dbReference type="OrthoDB" id="3800261at2759"/>
<gene>
    <name evidence="2" type="ORF">BMF94_3842</name>
</gene>
<comment type="caution">
    <text evidence="2">The sequence shown here is derived from an EMBL/GenBank/DDBJ whole genome shotgun (WGS) entry which is preliminary data.</text>
</comment>
<evidence type="ECO:0000313" key="2">
    <source>
        <dbReference type="EMBL" id="POY73104.1"/>
    </source>
</evidence>
<accession>A0A2S5B8K0</accession>
<feature type="non-terminal residue" evidence="2">
    <location>
        <position position="1"/>
    </location>
</feature>
<dbReference type="Proteomes" id="UP000237144">
    <property type="component" value="Unassembled WGS sequence"/>
</dbReference>
<proteinExistence type="predicted"/>
<keyword evidence="3" id="KW-1185">Reference proteome</keyword>
<feature type="region of interest" description="Disordered" evidence="1">
    <location>
        <begin position="56"/>
        <end position="82"/>
    </location>
</feature>
<sequence length="403" mass="41269">SSLCILPRPSRRCSYPLRRTVPEQATLQSFQQTQSCLARAPRSHFRLASSCAQIASGQRPTPLPAPPSRLHQPSLHRRSFRPRPHAPTVLPLPLNMRLSLFLSGLVAASSAIGVYAQIPNADLVDQSPAEPLHHNEKRLGLCLFGVCVGGSIDFDNDVNNCGSTGFKCQTSWANGSGAKCSSGRCMPLNCAAGFTLNTVTASCVNTANDVGNCGTCGNVCSLPGANGHTCSAGVCQATSCISGYGLYSGSCKNLASDSANCGTLGNVCQFPGGTGICNAGKCTLTGCGNGYYSVGGKCQQLNLQTDPLNCGSIGKVCSVPNGVPGCSGGSCTIASCSPGYQLATQGSLLGLFGSSASCTPIDTSSSFQNCGSIGHACAFANGNGVCQSGTCKYTSCTTPGYYL</sequence>
<evidence type="ECO:0000313" key="3">
    <source>
        <dbReference type="Proteomes" id="UP000237144"/>
    </source>
</evidence>
<evidence type="ECO:0000256" key="1">
    <source>
        <dbReference type="SAM" id="MobiDB-lite"/>
    </source>
</evidence>
<dbReference type="AlphaFoldDB" id="A0A2S5B8K0"/>
<feature type="non-terminal residue" evidence="2">
    <location>
        <position position="403"/>
    </location>
</feature>
<reference evidence="2 3" key="1">
    <citation type="journal article" date="2018" name="Front. Microbiol.">
        <title>Prospects for Fungal Bioremediation of Acidic Radioactive Waste Sites: Characterization and Genome Sequence of Rhodotorula taiwanensis MD1149.</title>
        <authorList>
            <person name="Tkavc R."/>
            <person name="Matrosova V.Y."/>
            <person name="Grichenko O.E."/>
            <person name="Gostincar C."/>
            <person name="Volpe R.P."/>
            <person name="Klimenkova P."/>
            <person name="Gaidamakova E.K."/>
            <person name="Zhou C.E."/>
            <person name="Stewart B.J."/>
            <person name="Lyman M.G."/>
            <person name="Malfatti S.A."/>
            <person name="Rubinfeld B."/>
            <person name="Courtot M."/>
            <person name="Singh J."/>
            <person name="Dalgard C.L."/>
            <person name="Hamilton T."/>
            <person name="Frey K.G."/>
            <person name="Gunde-Cimerman N."/>
            <person name="Dugan L."/>
            <person name="Daly M.J."/>
        </authorList>
    </citation>
    <scope>NUCLEOTIDE SEQUENCE [LARGE SCALE GENOMIC DNA]</scope>
    <source>
        <strain evidence="2 3">MD1149</strain>
    </source>
</reference>
<dbReference type="EMBL" id="PJQD01000041">
    <property type="protein sequence ID" value="POY73104.1"/>
    <property type="molecule type" value="Genomic_DNA"/>
</dbReference>